<protein>
    <submittedName>
        <fullName evidence="2">PHP domain-containing protein</fullName>
    </submittedName>
</protein>
<keyword evidence="3" id="KW-1185">Reference proteome</keyword>
<feature type="domain" description="Polymerase/histidinol phosphatase N-terminal" evidence="1">
    <location>
        <begin position="12"/>
        <end position="96"/>
    </location>
</feature>
<dbReference type="Pfam" id="PF02811">
    <property type="entry name" value="PHP"/>
    <property type="match status" value="1"/>
</dbReference>
<evidence type="ECO:0000313" key="3">
    <source>
        <dbReference type="Proteomes" id="UP000474676"/>
    </source>
</evidence>
<evidence type="ECO:0000259" key="1">
    <source>
        <dbReference type="SMART" id="SM00481"/>
    </source>
</evidence>
<comment type="caution">
    <text evidence="2">The sequence shown here is derived from an EMBL/GenBank/DDBJ whole genome shotgun (WGS) entry which is preliminary data.</text>
</comment>
<dbReference type="InterPro" id="IPR050243">
    <property type="entry name" value="PHP_phosphatase"/>
</dbReference>
<name>A0A6L5Y3E9_9FIRM</name>
<evidence type="ECO:0000313" key="2">
    <source>
        <dbReference type="EMBL" id="MST51133.1"/>
    </source>
</evidence>
<dbReference type="InterPro" id="IPR016195">
    <property type="entry name" value="Pol/histidinol_Pase-like"/>
</dbReference>
<dbReference type="GO" id="GO:0008270">
    <property type="term" value="F:zinc ion binding"/>
    <property type="evidence" value="ECO:0007669"/>
    <property type="project" value="TreeGrafter"/>
</dbReference>
<dbReference type="Proteomes" id="UP000474676">
    <property type="component" value="Unassembled WGS sequence"/>
</dbReference>
<dbReference type="Gene3D" id="3.20.20.140">
    <property type="entry name" value="Metal-dependent hydrolases"/>
    <property type="match status" value="1"/>
</dbReference>
<dbReference type="AlphaFoldDB" id="A0A6L5Y3E9"/>
<gene>
    <name evidence="2" type="ORF">FYJ64_02160</name>
</gene>
<dbReference type="InterPro" id="IPR004013">
    <property type="entry name" value="PHP_dom"/>
</dbReference>
<proteinExistence type="predicted"/>
<reference evidence="2 3" key="1">
    <citation type="submission" date="2019-08" db="EMBL/GenBank/DDBJ databases">
        <title>In-depth cultivation of the pig gut microbiome towards novel bacterial diversity and tailored functional studies.</title>
        <authorList>
            <person name="Wylensek D."/>
            <person name="Hitch T.C.A."/>
            <person name="Clavel T."/>
        </authorList>
    </citation>
    <scope>NUCLEOTIDE SEQUENCE [LARGE SCALE GENOMIC DNA]</scope>
    <source>
        <strain evidence="2 3">WCA-MUC-591-APC-3H</strain>
    </source>
</reference>
<sequence>METDFSRYRMTFDIHTHTVYSPGTLRPHGKGTMEENVRAAVEKGLDAVAISDHGPGHLFYGEDRNRLPEMREEIRRLQEKYPQIRIFLSVEANVIQNYGNCLDVQPEEFGRYDFVLAGYHFGTLHAHMLGNWLDSRGIRLPGTRRALTRANTAMNIAAIRNNNLRMLTHPGDKGRVDMAALARACAETDTWMEISTWHSHLTVEEIRIAMKEDVKFVISSDAHTPDRVGSFEGGLARAFEAGLPLERIVNIEER</sequence>
<organism evidence="2 3">
    <name type="scientific">Hornefia butyriciproducens</name>
    <dbReference type="NCBI Taxonomy" id="2652293"/>
    <lineage>
        <taxon>Bacteria</taxon>
        <taxon>Bacillati</taxon>
        <taxon>Bacillota</taxon>
        <taxon>Clostridia</taxon>
        <taxon>Peptostreptococcales</taxon>
        <taxon>Anaerovoracaceae</taxon>
        <taxon>Hornefia</taxon>
    </lineage>
</organism>
<dbReference type="GO" id="GO:0005829">
    <property type="term" value="C:cytosol"/>
    <property type="evidence" value="ECO:0007669"/>
    <property type="project" value="TreeGrafter"/>
</dbReference>
<dbReference type="PANTHER" id="PTHR36928:SF1">
    <property type="entry name" value="PHOSPHATASE YCDX-RELATED"/>
    <property type="match status" value="1"/>
</dbReference>
<dbReference type="SUPFAM" id="SSF89550">
    <property type="entry name" value="PHP domain-like"/>
    <property type="match status" value="1"/>
</dbReference>
<dbReference type="GO" id="GO:0042578">
    <property type="term" value="F:phosphoric ester hydrolase activity"/>
    <property type="evidence" value="ECO:0007669"/>
    <property type="project" value="TreeGrafter"/>
</dbReference>
<dbReference type="EMBL" id="VUMZ01000001">
    <property type="protein sequence ID" value="MST51133.1"/>
    <property type="molecule type" value="Genomic_DNA"/>
</dbReference>
<accession>A0A6L5Y3E9</accession>
<dbReference type="PANTHER" id="PTHR36928">
    <property type="entry name" value="PHOSPHATASE YCDX-RELATED"/>
    <property type="match status" value="1"/>
</dbReference>
<dbReference type="InterPro" id="IPR003141">
    <property type="entry name" value="Pol/His_phosphatase_N"/>
</dbReference>
<dbReference type="SMART" id="SM00481">
    <property type="entry name" value="POLIIIAc"/>
    <property type="match status" value="1"/>
</dbReference>